<feature type="compositionally biased region" description="Gly residues" evidence="1">
    <location>
        <begin position="1065"/>
        <end position="1075"/>
    </location>
</feature>
<feature type="region of interest" description="Disordered" evidence="1">
    <location>
        <begin position="1065"/>
        <end position="1093"/>
    </location>
</feature>
<dbReference type="Proteomes" id="UP001491310">
    <property type="component" value="Unassembled WGS sequence"/>
</dbReference>
<evidence type="ECO:0000313" key="2">
    <source>
        <dbReference type="EMBL" id="KAK9903440.1"/>
    </source>
</evidence>
<feature type="compositionally biased region" description="Low complexity" evidence="1">
    <location>
        <begin position="1076"/>
        <end position="1093"/>
    </location>
</feature>
<evidence type="ECO:0000256" key="1">
    <source>
        <dbReference type="SAM" id="MobiDB-lite"/>
    </source>
</evidence>
<sequence length="1540" mass="157614">MLAAHAEDDSTIQTEDDQAPTIGTDEEKLTHKFVNFGEIASKSQRTLLQDTMSTSTTNPNQYFLPSATTDPRLPVAGNSEFANALETQTRLDAVDILLRSAIAPTVDPFLATFARTPATANLLAAFIGQGTLLLEFLDNVGAAVIDNIFGLILDTPANLALVDAIATSPAFTAINGAQAGVSAVLGPFERALLRYQTYLWLTAGGVPSGEAMTQANNAVNNLQGLSEGLVTPGTTPVTTLLPIYTPAPTPASTPAAAPVVTLPPVVGGVTTPVASNIAAALTPVPSDAPVSSGLLPPFTLPTLTPIATLAVTPSPIPEATPFPTAFLLPSGSDVAVSSPLPDLAAPAAPDQAPAIPSAYPTRAGRKISQVSAFLPSTTPDPALPNAGNSAFAAAVEDSITKDKVDNMYRDAFSPVIDPLIAYFYRTPATAAALKPLIGKDSALSAALNTQGVQVVEAVSGFLTGNPITSTVIDVLGADAGVKALIAAMKSVAEAIAPVEIDILRTMTDVGALANGASVSEATDIANKAVNDVQGLSEGSSSGKRHLLQVSTYLPSDKPDGDLPTTQNSPFIAAAESAIERDPVDRQIRDALKPVVDPLIAYIYSTPATAEVLKPLIGEGTPLSTFFDTVGTPSVDAASSFLLGNPVTSSFFQSLADDPNTQQILGAVKAVADVIVPLETAALRGLTYLGAVANGKSTDEASQIANSAISNLEGLAGKRHLLQANPLSDMLPSQTPNPNLPNPQNNAALAGLERIVARDPFDQQLVAAFSPVLTPLLTYIGRTPALSNALVALAGQNTPLGFENGVLSQQGARDVLQAVTDSPLVSGTLSAAANATNSLAPFLRTFTRIGTYLGALSQGSDAQQALQAADAIFGNTTQHITGSGRRHLLQATPLQSQAEQLSQLTQFLPSQTPNPKLPTPDNNAALAGLQSIIEYDALDQRLADVLAPALAPVLTYIGRTPALSNAITNVLSNDSPLVKQLSAAALPLIEVFNATVINNPVASGALDRVAMSPLVNGIVERLQNLTSQGTPAVQTLLRIGTYLGNVANGLPAQQALNFAANLPGSSGTGTGSGSGSPSGRRLQQSQASGQASGQDLQGLTLLSQLPAGGSTLNNVLNNAVTAAMAATERAVPLPPVPTAAAQAPMPALPGTAALVLPGFPASAPGPALPQVPQDLANTGRALNLTAAAGIIQRAAGQAAQDAQVALASTGQALAQGNLSLALNVTTQAVQQLQALASQTMVQVNTSLSVNLPAFNETLSAVLAYQPLNSFLSQNTTLSQDLSGLLNIILTDASNLANTVPDPLAQLEKQLSFGITTPLQTFLDKLQNASVPATLSDAEAEVQDILSAFCTPPSFTPSTPNLAACVGETIALELVPWTCAIDDSKKTLESGGPTILTCMPAYLQLTRTPASCNMMYTAAAEWDGRECKLEDTLFGSDSSVTYGGTPILNDAKLLFANVVGNVTAAVTSAVKSQVTSLNATALVAPTLQDLASSYNASIALASGPSVSSTLSGAGTIVADLSTIQSIATGAAGFMQQLASLVG</sequence>
<keyword evidence="3" id="KW-1185">Reference proteome</keyword>
<organism evidence="2 3">
    <name type="scientific">Coccomyxa subellipsoidea</name>
    <dbReference type="NCBI Taxonomy" id="248742"/>
    <lineage>
        <taxon>Eukaryota</taxon>
        <taxon>Viridiplantae</taxon>
        <taxon>Chlorophyta</taxon>
        <taxon>core chlorophytes</taxon>
        <taxon>Trebouxiophyceae</taxon>
        <taxon>Trebouxiophyceae incertae sedis</taxon>
        <taxon>Coccomyxaceae</taxon>
        <taxon>Coccomyxa</taxon>
    </lineage>
</organism>
<proteinExistence type="predicted"/>
<dbReference type="EMBL" id="JALJOT010000014">
    <property type="protein sequence ID" value="KAK9903440.1"/>
    <property type="molecule type" value="Genomic_DNA"/>
</dbReference>
<feature type="region of interest" description="Disordered" evidence="1">
    <location>
        <begin position="1"/>
        <end position="26"/>
    </location>
</feature>
<comment type="caution">
    <text evidence="2">The sequence shown here is derived from an EMBL/GenBank/DDBJ whole genome shotgun (WGS) entry which is preliminary data.</text>
</comment>
<gene>
    <name evidence="2" type="ORF">WJX75_005672</name>
</gene>
<name>A0ABR2YE96_9CHLO</name>
<evidence type="ECO:0000313" key="3">
    <source>
        <dbReference type="Proteomes" id="UP001491310"/>
    </source>
</evidence>
<reference evidence="2 3" key="1">
    <citation type="journal article" date="2024" name="Nat. Commun.">
        <title>Phylogenomics reveals the evolutionary origins of lichenization in chlorophyte algae.</title>
        <authorList>
            <person name="Puginier C."/>
            <person name="Libourel C."/>
            <person name="Otte J."/>
            <person name="Skaloud P."/>
            <person name="Haon M."/>
            <person name="Grisel S."/>
            <person name="Petersen M."/>
            <person name="Berrin J.G."/>
            <person name="Delaux P.M."/>
            <person name="Dal Grande F."/>
            <person name="Keller J."/>
        </authorList>
    </citation>
    <scope>NUCLEOTIDE SEQUENCE [LARGE SCALE GENOMIC DNA]</scope>
    <source>
        <strain evidence="2 3">SAG 216-7</strain>
    </source>
</reference>
<protein>
    <submittedName>
        <fullName evidence="2">Uncharacterized protein</fullName>
    </submittedName>
</protein>
<accession>A0ABR2YE96</accession>